<gene>
    <name evidence="1" type="ORF">JCM19240_5661</name>
</gene>
<protein>
    <submittedName>
        <fullName evidence="1">Uncharacterized protein</fullName>
    </submittedName>
</protein>
<sequence length="52" mass="5654">MVRKGLSKEAIAKVESAFPNHGFHDTLLRLAKDYGGSTLVGGIKVTRGIVKW</sequence>
<name>A0A090SWT4_9VIBR</name>
<reference evidence="1 2" key="1">
    <citation type="submission" date="2014-09" db="EMBL/GenBank/DDBJ databases">
        <title>Vibrio maritimus JCM 19240. (C210) whole genome shotgun sequence.</title>
        <authorList>
            <person name="Sawabe T."/>
            <person name="Meirelles P."/>
            <person name="Nakanishi M."/>
            <person name="Sayaka M."/>
            <person name="Hattori M."/>
            <person name="Ohkuma M."/>
        </authorList>
    </citation>
    <scope>NUCLEOTIDE SEQUENCE [LARGE SCALE GENOMIC DNA]</scope>
    <source>
        <strain evidence="1 2">JCM 19240</strain>
    </source>
</reference>
<reference evidence="1 2" key="2">
    <citation type="submission" date="2014-09" db="EMBL/GenBank/DDBJ databases">
        <authorList>
            <consortium name="NBRP consortium"/>
            <person name="Sawabe T."/>
            <person name="Meirelles P."/>
            <person name="Nakanishi M."/>
            <person name="Sayaka M."/>
            <person name="Hattori M."/>
            <person name="Ohkuma M."/>
        </authorList>
    </citation>
    <scope>NUCLEOTIDE SEQUENCE [LARGE SCALE GENOMIC DNA]</scope>
    <source>
        <strain evidence="1 2">JCM 19240</strain>
    </source>
</reference>
<comment type="caution">
    <text evidence="1">The sequence shown here is derived from an EMBL/GenBank/DDBJ whole genome shotgun (WGS) entry which is preliminary data.</text>
</comment>
<organism evidence="1 2">
    <name type="scientific">Vibrio maritimus</name>
    <dbReference type="NCBI Taxonomy" id="990268"/>
    <lineage>
        <taxon>Bacteria</taxon>
        <taxon>Pseudomonadati</taxon>
        <taxon>Pseudomonadota</taxon>
        <taxon>Gammaproteobacteria</taxon>
        <taxon>Vibrionales</taxon>
        <taxon>Vibrionaceae</taxon>
        <taxon>Vibrio</taxon>
    </lineage>
</organism>
<evidence type="ECO:0000313" key="2">
    <source>
        <dbReference type="Proteomes" id="UP000029224"/>
    </source>
</evidence>
<dbReference type="Proteomes" id="UP000029224">
    <property type="component" value="Unassembled WGS sequence"/>
</dbReference>
<evidence type="ECO:0000313" key="1">
    <source>
        <dbReference type="EMBL" id="GAL32230.1"/>
    </source>
</evidence>
<proteinExistence type="predicted"/>
<dbReference type="AlphaFoldDB" id="A0A090SWT4"/>
<accession>A0A090SWT4</accession>
<dbReference type="EMBL" id="BBMT01000001">
    <property type="protein sequence ID" value="GAL32230.1"/>
    <property type="molecule type" value="Genomic_DNA"/>
</dbReference>
<keyword evidence="2" id="KW-1185">Reference proteome</keyword>